<dbReference type="EMBL" id="SLWS01000002">
    <property type="protein sequence ID" value="TCO62800.1"/>
    <property type="molecule type" value="Genomic_DNA"/>
</dbReference>
<dbReference type="PANTHER" id="PTHR38479:SF2">
    <property type="entry name" value="WINGED HELIX DNA-BINDING DOMAIN-CONTAINING PROTEIN"/>
    <property type="match status" value="1"/>
</dbReference>
<evidence type="ECO:0000256" key="1">
    <source>
        <dbReference type="SAM" id="MobiDB-lite"/>
    </source>
</evidence>
<accession>A0A4V2S897</accession>
<evidence type="ECO:0000313" key="3">
    <source>
        <dbReference type="Proteomes" id="UP000295680"/>
    </source>
</evidence>
<organism evidence="2 3">
    <name type="scientific">Actinocrispum wychmicini</name>
    <dbReference type="NCBI Taxonomy" id="1213861"/>
    <lineage>
        <taxon>Bacteria</taxon>
        <taxon>Bacillati</taxon>
        <taxon>Actinomycetota</taxon>
        <taxon>Actinomycetes</taxon>
        <taxon>Pseudonocardiales</taxon>
        <taxon>Pseudonocardiaceae</taxon>
        <taxon>Actinocrispum</taxon>
    </lineage>
</organism>
<comment type="caution">
    <text evidence="2">The sequence shown here is derived from an EMBL/GenBank/DDBJ whole genome shotgun (WGS) entry which is preliminary data.</text>
</comment>
<name>A0A4V2S897_9PSEU</name>
<dbReference type="Proteomes" id="UP000295680">
    <property type="component" value="Unassembled WGS sequence"/>
</dbReference>
<gene>
    <name evidence="2" type="ORF">EV192_102939</name>
</gene>
<keyword evidence="2" id="KW-0238">DNA-binding</keyword>
<dbReference type="RefSeq" id="WP_132114833.1">
    <property type="nucleotide sequence ID" value="NZ_SLWS01000002.1"/>
</dbReference>
<dbReference type="Pfam" id="PF06224">
    <property type="entry name" value="AlkZ-like"/>
    <property type="match status" value="1"/>
</dbReference>
<dbReference type="GO" id="GO:0003677">
    <property type="term" value="F:DNA binding"/>
    <property type="evidence" value="ECO:0007669"/>
    <property type="project" value="UniProtKB-KW"/>
</dbReference>
<protein>
    <submittedName>
        <fullName evidence="2">Winged helix DNA-binding protein</fullName>
    </submittedName>
</protein>
<dbReference type="InterPro" id="IPR009351">
    <property type="entry name" value="AlkZ-like"/>
</dbReference>
<dbReference type="OrthoDB" id="5495411at2"/>
<dbReference type="PANTHER" id="PTHR38479">
    <property type="entry name" value="LMO0824 PROTEIN"/>
    <property type="match status" value="1"/>
</dbReference>
<evidence type="ECO:0000313" key="2">
    <source>
        <dbReference type="EMBL" id="TCO62800.1"/>
    </source>
</evidence>
<feature type="region of interest" description="Disordered" evidence="1">
    <location>
        <begin position="362"/>
        <end position="382"/>
    </location>
</feature>
<sequence>MSDIRAWWAHRQGLDGTMAKCGPADVLAGAGWARSVGGANPYLSLWARAGSTRSEVDAAMADLELYELPAARGCTYVVPRAHFALALQVGRNEAEIQTLGKLGVTRAEVDSLCTAVLEVVGDEPIDPAQLKTVLGDKVRNLGDEGRRRGATTTLPAVLGFLQGKGQLRRVPRNGRLDQQQYGYVRWDAPDTGLTDEAARAELARLYFQWTGPASVAHFRWFSGLSAAAAKAAVAGLELVDVGDGLLPADLVDEYRDFQSPTTPTYRLLANFDAVVLLRRDHQALIDGEVVLPGGEPVTGATYLADHPIVDRGRIVGLWQYDPDTEKVVWWAFEPPEDLDALRAAVTETETFVRDHLGDVRSGGLDSPKSRQGRLATLSSWRS</sequence>
<reference evidence="2 3" key="1">
    <citation type="submission" date="2019-03" db="EMBL/GenBank/DDBJ databases">
        <title>Genomic Encyclopedia of Type Strains, Phase IV (KMG-IV): sequencing the most valuable type-strain genomes for metagenomic binning, comparative biology and taxonomic classification.</title>
        <authorList>
            <person name="Goeker M."/>
        </authorList>
    </citation>
    <scope>NUCLEOTIDE SEQUENCE [LARGE SCALE GENOMIC DNA]</scope>
    <source>
        <strain evidence="2 3">DSM 45934</strain>
    </source>
</reference>
<dbReference type="AlphaFoldDB" id="A0A4V2S897"/>
<proteinExistence type="predicted"/>
<keyword evidence="3" id="KW-1185">Reference proteome</keyword>